<name>A0AAD4E0M1_9AGAM</name>
<dbReference type="InterPro" id="IPR027408">
    <property type="entry name" value="PNPase/RNase_PH_dom_sf"/>
</dbReference>
<reference evidence="1" key="1">
    <citation type="journal article" date="2020" name="New Phytol.">
        <title>Comparative genomics reveals dynamic genome evolution in host specialist ectomycorrhizal fungi.</title>
        <authorList>
            <person name="Lofgren L.A."/>
            <person name="Nguyen N.H."/>
            <person name="Vilgalys R."/>
            <person name="Ruytinx J."/>
            <person name="Liao H.L."/>
            <person name="Branco S."/>
            <person name="Kuo A."/>
            <person name="LaButti K."/>
            <person name="Lipzen A."/>
            <person name="Andreopoulos W."/>
            <person name="Pangilinan J."/>
            <person name="Riley R."/>
            <person name="Hundley H."/>
            <person name="Na H."/>
            <person name="Barry K."/>
            <person name="Grigoriev I.V."/>
            <person name="Stajich J.E."/>
            <person name="Kennedy P.G."/>
        </authorList>
    </citation>
    <scope>NUCLEOTIDE SEQUENCE</scope>
    <source>
        <strain evidence="1">FC203</strain>
    </source>
</reference>
<comment type="caution">
    <text evidence="1">The sequence shown here is derived from an EMBL/GenBank/DDBJ whole genome shotgun (WGS) entry which is preliminary data.</text>
</comment>
<dbReference type="Proteomes" id="UP001195769">
    <property type="component" value="Unassembled WGS sequence"/>
</dbReference>
<organism evidence="1 2">
    <name type="scientific">Suillus fuscotomentosus</name>
    <dbReference type="NCBI Taxonomy" id="1912939"/>
    <lineage>
        <taxon>Eukaryota</taxon>
        <taxon>Fungi</taxon>
        <taxon>Dikarya</taxon>
        <taxon>Basidiomycota</taxon>
        <taxon>Agaricomycotina</taxon>
        <taxon>Agaricomycetes</taxon>
        <taxon>Agaricomycetidae</taxon>
        <taxon>Boletales</taxon>
        <taxon>Suillineae</taxon>
        <taxon>Suillaceae</taxon>
        <taxon>Suillus</taxon>
    </lineage>
</organism>
<evidence type="ECO:0000313" key="1">
    <source>
        <dbReference type="EMBL" id="KAG1897365.1"/>
    </source>
</evidence>
<accession>A0AAD4E0M1</accession>
<protein>
    <submittedName>
        <fullName evidence="1">Uncharacterized protein</fullName>
    </submittedName>
</protein>
<dbReference type="EMBL" id="JABBWK010000047">
    <property type="protein sequence ID" value="KAG1897365.1"/>
    <property type="molecule type" value="Genomic_DNA"/>
</dbReference>
<dbReference type="GeneID" id="64656708"/>
<evidence type="ECO:0000313" key="2">
    <source>
        <dbReference type="Proteomes" id="UP001195769"/>
    </source>
</evidence>
<dbReference type="AlphaFoldDB" id="A0AAD4E0M1"/>
<keyword evidence="2" id="KW-1185">Reference proteome</keyword>
<dbReference type="Gene3D" id="3.30.230.70">
    <property type="entry name" value="GHMP Kinase, N-terminal domain"/>
    <property type="match status" value="1"/>
</dbReference>
<dbReference type="RefSeq" id="XP_041222941.1">
    <property type="nucleotide sequence ID" value="XM_041362410.1"/>
</dbReference>
<proteinExistence type="predicted"/>
<sequence>MTVSSAALRSISISCKDSFDGVNGSARFSSCPRSALASVSGLITARLAGEHHPARATIEVHVRQLSSVPGTADKFRYERL</sequence>
<gene>
    <name evidence="1" type="ORF">F5891DRAFT_1049100</name>
</gene>